<dbReference type="SUPFAM" id="SSF81901">
    <property type="entry name" value="HCP-like"/>
    <property type="match status" value="1"/>
</dbReference>
<dbReference type="RefSeq" id="WP_066397913.1">
    <property type="nucleotide sequence ID" value="NZ_CP015378.1"/>
</dbReference>
<dbReference type="SUPFAM" id="SSF47413">
    <property type="entry name" value="lambda repressor-like DNA-binding domains"/>
    <property type="match status" value="1"/>
</dbReference>
<protein>
    <recommendedName>
        <fullName evidence="1">HTH cro/C1-type domain-containing protein</fullName>
    </recommendedName>
</protein>
<dbReference type="Pfam" id="PF01381">
    <property type="entry name" value="HTH_3"/>
    <property type="match status" value="1"/>
</dbReference>
<dbReference type="AlphaFoldDB" id="A0A160IQT6"/>
<organism evidence="2 3">
    <name type="scientific">Fictibacillus phosphorivorans</name>
    <dbReference type="NCBI Taxonomy" id="1221500"/>
    <lineage>
        <taxon>Bacteria</taxon>
        <taxon>Bacillati</taxon>
        <taxon>Bacillota</taxon>
        <taxon>Bacilli</taxon>
        <taxon>Bacillales</taxon>
        <taxon>Fictibacillaceae</taxon>
        <taxon>Fictibacillus</taxon>
    </lineage>
</organism>
<dbReference type="EMBL" id="CP015378">
    <property type="protein sequence ID" value="ANC78560.1"/>
    <property type="molecule type" value="Genomic_DNA"/>
</dbReference>
<dbReference type="SMART" id="SM00530">
    <property type="entry name" value="HTH_XRE"/>
    <property type="match status" value="1"/>
</dbReference>
<dbReference type="GO" id="GO:0003677">
    <property type="term" value="F:DNA binding"/>
    <property type="evidence" value="ECO:0007669"/>
    <property type="project" value="InterPro"/>
</dbReference>
<name>A0A160IQT6_9BACL</name>
<dbReference type="KEGG" id="fpn:ABE65_017850"/>
<dbReference type="InterPro" id="IPR001387">
    <property type="entry name" value="Cro/C1-type_HTH"/>
</dbReference>
<accession>A0A160IQT6</accession>
<reference evidence="2 3" key="1">
    <citation type="submission" date="2016-04" db="EMBL/GenBank/DDBJ databases">
        <title>Complete genome sequence of Fictibacillus phosphorivorans G25-29, a strain toxic to nematodes.</title>
        <authorList>
            <person name="Zheng Z."/>
        </authorList>
    </citation>
    <scope>NUCLEOTIDE SEQUENCE [LARGE SCALE GENOMIC DNA]</scope>
    <source>
        <strain evidence="2 3">G25-29</strain>
    </source>
</reference>
<evidence type="ECO:0000259" key="1">
    <source>
        <dbReference type="PROSITE" id="PS50943"/>
    </source>
</evidence>
<sequence>MLEGKIIKFYRELRNMTQKELGDGICSGTHVSKIERGLTEVSNETIQFLADRLKIDIQNEMNLYRSVELLLKKWEEAIIMKLEVKTENIKKQLEQIALLQIPDFYRTHTLLLTRYYILTEQRNKAEKLLQEMARWTELSLREKSMLLHIKGIYGLQMKHDYYEAIDLLKQVDPTYYNNPEYYYHMAVAYHSTNSRVLSYYYASKALRFFEKSHCYARVIETEMLMLIQIEQEPTSGPQNEKYIELIEMCENFGLKKQKALLLHNFGYHSLLHGHFENACQYYKESMQLKDPNTSNYLGSLEGYVNAATLLGKELNTNLLQLAENGLKTAQANGSTTFAHFFQMHIYRLKKQDDEYYHYLETELYPHLKKLGYVLPAEHYEIILFDFYNENGDAGRANEYAKYIADKNRRTNQFV</sequence>
<dbReference type="Gene3D" id="1.10.260.40">
    <property type="entry name" value="lambda repressor-like DNA-binding domains"/>
    <property type="match status" value="1"/>
</dbReference>
<dbReference type="PROSITE" id="PS50943">
    <property type="entry name" value="HTH_CROC1"/>
    <property type="match status" value="1"/>
</dbReference>
<dbReference type="Proteomes" id="UP000076623">
    <property type="component" value="Chromosome"/>
</dbReference>
<dbReference type="STRING" id="1221500.ABE65_017850"/>
<keyword evidence="3" id="KW-1185">Reference proteome</keyword>
<gene>
    <name evidence="2" type="ORF">ABE65_017850</name>
</gene>
<dbReference type="InterPro" id="IPR010982">
    <property type="entry name" value="Lambda_DNA-bd_dom_sf"/>
</dbReference>
<evidence type="ECO:0000313" key="3">
    <source>
        <dbReference type="Proteomes" id="UP000076623"/>
    </source>
</evidence>
<feature type="domain" description="HTH cro/C1-type" evidence="1">
    <location>
        <begin position="7"/>
        <end position="61"/>
    </location>
</feature>
<proteinExistence type="predicted"/>
<evidence type="ECO:0000313" key="2">
    <source>
        <dbReference type="EMBL" id="ANC78560.1"/>
    </source>
</evidence>
<dbReference type="InterPro" id="IPR011990">
    <property type="entry name" value="TPR-like_helical_dom_sf"/>
</dbReference>
<dbReference type="CDD" id="cd00093">
    <property type="entry name" value="HTH_XRE"/>
    <property type="match status" value="1"/>
</dbReference>
<dbReference type="Gene3D" id="1.25.40.10">
    <property type="entry name" value="Tetratricopeptide repeat domain"/>
    <property type="match status" value="1"/>
</dbReference>